<comment type="caution">
    <text evidence="4">The sequence shown here is derived from an EMBL/GenBank/DDBJ whole genome shotgun (WGS) entry which is preliminary data.</text>
</comment>
<keyword evidence="2" id="KW-1133">Transmembrane helix</keyword>
<accession>A0ABV3PYL1</accession>
<evidence type="ECO:0000259" key="3">
    <source>
        <dbReference type="Pfam" id="PF04536"/>
    </source>
</evidence>
<evidence type="ECO:0000256" key="2">
    <source>
        <dbReference type="SAM" id="Phobius"/>
    </source>
</evidence>
<dbReference type="Proteomes" id="UP001555786">
    <property type="component" value="Unassembled WGS sequence"/>
</dbReference>
<dbReference type="PANTHER" id="PTHR30373:SF2">
    <property type="entry name" value="UPF0603 PROTEIN YGCG"/>
    <property type="match status" value="1"/>
</dbReference>
<dbReference type="Pfam" id="PF04536">
    <property type="entry name" value="TPM_phosphatase"/>
    <property type="match status" value="1"/>
</dbReference>
<evidence type="ECO:0000313" key="4">
    <source>
        <dbReference type="EMBL" id="MEW9310705.1"/>
    </source>
</evidence>
<feature type="transmembrane region" description="Helical" evidence="2">
    <location>
        <begin position="33"/>
        <end position="54"/>
    </location>
</feature>
<organism evidence="4 5">
    <name type="scientific">Labrys neptuniae</name>
    <dbReference type="NCBI Taxonomy" id="376174"/>
    <lineage>
        <taxon>Bacteria</taxon>
        <taxon>Pseudomonadati</taxon>
        <taxon>Pseudomonadota</taxon>
        <taxon>Alphaproteobacteria</taxon>
        <taxon>Hyphomicrobiales</taxon>
        <taxon>Xanthobacteraceae</taxon>
        <taxon>Labrys</taxon>
    </lineage>
</organism>
<gene>
    <name evidence="4" type="ORF">ABXS05_34550</name>
</gene>
<keyword evidence="2" id="KW-0472">Membrane</keyword>
<feature type="domain" description="TPM" evidence="3">
    <location>
        <begin position="63"/>
        <end position="186"/>
    </location>
</feature>
<feature type="transmembrane region" description="Helical" evidence="2">
    <location>
        <begin position="214"/>
        <end position="232"/>
    </location>
</feature>
<feature type="compositionally biased region" description="Gly residues" evidence="1">
    <location>
        <begin position="259"/>
        <end position="293"/>
    </location>
</feature>
<evidence type="ECO:0000256" key="1">
    <source>
        <dbReference type="SAM" id="MobiDB-lite"/>
    </source>
</evidence>
<dbReference type="RefSeq" id="WP_367627055.1">
    <property type="nucleotide sequence ID" value="NZ_JBFNQD010000034.1"/>
</dbReference>
<name>A0ABV3PYL1_9HYPH</name>
<dbReference type="PANTHER" id="PTHR30373">
    <property type="entry name" value="UPF0603 PROTEIN YGCG"/>
    <property type="match status" value="1"/>
</dbReference>
<keyword evidence="2" id="KW-0812">Transmembrane</keyword>
<dbReference type="Gene3D" id="3.10.310.50">
    <property type="match status" value="1"/>
</dbReference>
<dbReference type="InterPro" id="IPR007621">
    <property type="entry name" value="TPM_dom"/>
</dbReference>
<keyword evidence="5" id="KW-1185">Reference proteome</keyword>
<protein>
    <submittedName>
        <fullName evidence="4">TPM domain-containing protein</fullName>
    </submittedName>
</protein>
<feature type="region of interest" description="Disordered" evidence="1">
    <location>
        <begin position="236"/>
        <end position="293"/>
    </location>
</feature>
<sequence length="293" mass="30118">MSDRAFFVVPVVRPACVAGQAGLAPSLGGAEKIGTSLLAALALLLFFLSSAFAIDFPALTDRVVDQAGIIPAGERTSLDQSLKALEDKSSDQLVVVTLKSLEGLEIADYGYQLGRHWGIGQGKLSNGVLLIVAPNERKVRIEVGYGLEGTLTDALSSVVIQQAILPKFKAGDMPAGIKAGVAAIEDVLLNNESEWKQRAKDGARSDEGFDPQTVFVILFILFFIFVIASGWIDSSRGGPRGPGARRRGSGPVFIPTSSGWGGGSSWGGGGGSSGGGFSGGGGSFGGGGSSGSW</sequence>
<reference evidence="4 5" key="1">
    <citation type="submission" date="2024-07" db="EMBL/GenBank/DDBJ databases">
        <title>Description of Labrys sedimenti sp. nov., isolated from a diclofenac-degrading enrichment culture.</title>
        <authorList>
            <person name="Tancsics A."/>
            <person name="Csepanyi A."/>
        </authorList>
    </citation>
    <scope>NUCLEOTIDE SEQUENCE [LARGE SCALE GENOMIC DNA]</scope>
    <source>
        <strain evidence="4 5">LMG 23578</strain>
    </source>
</reference>
<proteinExistence type="predicted"/>
<dbReference type="EMBL" id="JBFNQD010000034">
    <property type="protein sequence ID" value="MEW9310705.1"/>
    <property type="molecule type" value="Genomic_DNA"/>
</dbReference>
<evidence type="ECO:0000313" key="5">
    <source>
        <dbReference type="Proteomes" id="UP001555786"/>
    </source>
</evidence>